<evidence type="ECO:0000256" key="2">
    <source>
        <dbReference type="ARBA" id="ARBA00006656"/>
    </source>
</evidence>
<evidence type="ECO:0000313" key="9">
    <source>
        <dbReference type="Proteomes" id="UP001162164"/>
    </source>
</evidence>
<organism evidence="8 9">
    <name type="scientific">Molorchus minor</name>
    <dbReference type="NCBI Taxonomy" id="1323400"/>
    <lineage>
        <taxon>Eukaryota</taxon>
        <taxon>Metazoa</taxon>
        <taxon>Ecdysozoa</taxon>
        <taxon>Arthropoda</taxon>
        <taxon>Hexapoda</taxon>
        <taxon>Insecta</taxon>
        <taxon>Pterygota</taxon>
        <taxon>Neoptera</taxon>
        <taxon>Endopterygota</taxon>
        <taxon>Coleoptera</taxon>
        <taxon>Polyphaga</taxon>
        <taxon>Cucujiformia</taxon>
        <taxon>Chrysomeloidea</taxon>
        <taxon>Cerambycidae</taxon>
        <taxon>Lamiinae</taxon>
        <taxon>Monochamini</taxon>
        <taxon>Molorchus</taxon>
    </lineage>
</organism>
<dbReference type="PANTHER" id="PTHR11848:SF262">
    <property type="entry name" value="LD29161P"/>
    <property type="match status" value="1"/>
</dbReference>
<evidence type="ECO:0000256" key="1">
    <source>
        <dbReference type="ARBA" id="ARBA00004613"/>
    </source>
</evidence>
<dbReference type="InterPro" id="IPR029034">
    <property type="entry name" value="Cystine-knot_cytokine"/>
</dbReference>
<sequence length="281" mass="31984">MIQRSLEIMYCMDSNIALWETAGDTKKGVKDPRLRHKGHDVLHFTFSDTVTKFHVSNATLYIFIKGAERRPLPDVVIEVFKVKKITDHPDPPGFNRVFAKKMTQPLGRGDWVKVDFTETVSEWFKNPRENHGFVVNATANGKKVVVTDNNVDKGRKIPFVEISTVEPKRRLRRNLGLNCDDTMNEPLCCRYPLMVDFEEIGFDFIIAPKRYDAHMCAGECPFVTLQKYAHTHLIMMSSPNSAQPCCAPRKMSAISMLYFDEQLNVVYGSLPGMVVDRCGCS</sequence>
<dbReference type="InterPro" id="IPR001111">
    <property type="entry name" value="TGF-b_propeptide"/>
</dbReference>
<dbReference type="Pfam" id="PF00019">
    <property type="entry name" value="TGF_beta"/>
    <property type="match status" value="1"/>
</dbReference>
<dbReference type="EMBL" id="JAPWTJ010000051">
    <property type="protein sequence ID" value="KAJ8984020.1"/>
    <property type="molecule type" value="Genomic_DNA"/>
</dbReference>
<dbReference type="InterPro" id="IPR015615">
    <property type="entry name" value="TGF-beta-rel"/>
</dbReference>
<dbReference type="InterPro" id="IPR017948">
    <property type="entry name" value="TGFb_CS"/>
</dbReference>
<comment type="caution">
    <text evidence="8">The sequence shown here is derived from an EMBL/GenBank/DDBJ whole genome shotgun (WGS) entry which is preliminary data.</text>
</comment>
<evidence type="ECO:0000259" key="7">
    <source>
        <dbReference type="PROSITE" id="PS51362"/>
    </source>
</evidence>
<dbReference type="PANTHER" id="PTHR11848">
    <property type="entry name" value="TGF-BETA FAMILY"/>
    <property type="match status" value="1"/>
</dbReference>
<evidence type="ECO:0000256" key="3">
    <source>
        <dbReference type="ARBA" id="ARBA00022525"/>
    </source>
</evidence>
<gene>
    <name evidence="8" type="ORF">NQ317_012243</name>
</gene>
<dbReference type="SUPFAM" id="SSF57501">
    <property type="entry name" value="Cystine-knot cytokines"/>
    <property type="match status" value="1"/>
</dbReference>
<accession>A0ABQ9K3E4</accession>
<reference evidence="8" key="1">
    <citation type="journal article" date="2023" name="Insect Mol. Biol.">
        <title>Genome sequencing provides insights into the evolution of gene families encoding plant cell wall-degrading enzymes in longhorned beetles.</title>
        <authorList>
            <person name="Shin N.R."/>
            <person name="Okamura Y."/>
            <person name="Kirsch R."/>
            <person name="Pauchet Y."/>
        </authorList>
    </citation>
    <scope>NUCLEOTIDE SEQUENCE</scope>
    <source>
        <strain evidence="8">MMC_N1</strain>
    </source>
</reference>
<dbReference type="PROSITE" id="PS51362">
    <property type="entry name" value="TGF_BETA_2"/>
    <property type="match status" value="1"/>
</dbReference>
<dbReference type="SMART" id="SM00204">
    <property type="entry name" value="TGFB"/>
    <property type="match status" value="1"/>
</dbReference>
<keyword evidence="3" id="KW-0964">Secreted</keyword>
<dbReference type="Gene3D" id="2.10.90.10">
    <property type="entry name" value="Cystine-knot cytokines"/>
    <property type="match status" value="1"/>
</dbReference>
<dbReference type="Gene3D" id="2.60.120.970">
    <property type="match status" value="1"/>
</dbReference>
<keyword evidence="4 6" id="KW-0339">Growth factor</keyword>
<feature type="domain" description="TGF-beta family profile" evidence="7">
    <location>
        <begin position="170"/>
        <end position="281"/>
    </location>
</feature>
<keyword evidence="9" id="KW-1185">Reference proteome</keyword>
<dbReference type="CDD" id="cd13751">
    <property type="entry name" value="TGF_beta_GDF8_like"/>
    <property type="match status" value="1"/>
</dbReference>
<dbReference type="PROSITE" id="PS00250">
    <property type="entry name" value="TGF_BETA_1"/>
    <property type="match status" value="1"/>
</dbReference>
<evidence type="ECO:0000256" key="4">
    <source>
        <dbReference type="ARBA" id="ARBA00023030"/>
    </source>
</evidence>
<protein>
    <recommendedName>
        <fullName evidence="7">TGF-beta family profile domain-containing protein</fullName>
    </recommendedName>
</protein>
<dbReference type="Pfam" id="PF00688">
    <property type="entry name" value="TGFb_propeptide"/>
    <property type="match status" value="1"/>
</dbReference>
<keyword evidence="5" id="KW-1015">Disulfide bond</keyword>
<comment type="subcellular location">
    <subcellularLocation>
        <location evidence="1">Secreted</location>
    </subcellularLocation>
</comment>
<name>A0ABQ9K3E4_9CUCU</name>
<proteinExistence type="inferred from homology"/>
<comment type="similarity">
    <text evidence="2 6">Belongs to the TGF-beta family.</text>
</comment>
<dbReference type="Proteomes" id="UP001162164">
    <property type="component" value="Unassembled WGS sequence"/>
</dbReference>
<evidence type="ECO:0000256" key="5">
    <source>
        <dbReference type="ARBA" id="ARBA00023157"/>
    </source>
</evidence>
<dbReference type="InterPro" id="IPR001839">
    <property type="entry name" value="TGF-b_C"/>
</dbReference>
<evidence type="ECO:0000313" key="8">
    <source>
        <dbReference type="EMBL" id="KAJ8984020.1"/>
    </source>
</evidence>
<evidence type="ECO:0000256" key="6">
    <source>
        <dbReference type="RuleBase" id="RU000354"/>
    </source>
</evidence>